<proteinExistence type="inferred from homology"/>
<keyword evidence="3 10" id="KW-1134">Transmembrane beta strand</keyword>
<dbReference type="Gene3D" id="2.40.170.20">
    <property type="entry name" value="TonB-dependent receptor, beta-barrel domain"/>
    <property type="match status" value="1"/>
</dbReference>
<dbReference type="EMBL" id="AQHV01000010">
    <property type="protein sequence ID" value="KKB56780.1"/>
    <property type="molecule type" value="Genomic_DNA"/>
</dbReference>
<evidence type="ECO:0000256" key="9">
    <source>
        <dbReference type="ARBA" id="ARBA00023237"/>
    </source>
</evidence>
<dbReference type="SMART" id="SM00965">
    <property type="entry name" value="STN"/>
    <property type="match status" value="1"/>
</dbReference>
<gene>
    <name evidence="13" type="ORF">HMPREF1535_01431</name>
</gene>
<keyword evidence="4" id="KW-0410">Iron transport</keyword>
<keyword evidence="5 10" id="KW-0812">Transmembrane</keyword>
<dbReference type="NCBIfam" id="TIGR04057">
    <property type="entry name" value="SusC_RagA_signa"/>
    <property type="match status" value="1"/>
</dbReference>
<dbReference type="FunFam" id="2.170.130.10:FF:000003">
    <property type="entry name" value="SusC/RagA family TonB-linked outer membrane protein"/>
    <property type="match status" value="1"/>
</dbReference>
<dbReference type="SUPFAM" id="SSF56935">
    <property type="entry name" value="Porins"/>
    <property type="match status" value="1"/>
</dbReference>
<dbReference type="InterPro" id="IPR039426">
    <property type="entry name" value="TonB-dep_rcpt-like"/>
</dbReference>
<evidence type="ECO:0000256" key="10">
    <source>
        <dbReference type="PROSITE-ProRule" id="PRU01360"/>
    </source>
</evidence>
<dbReference type="Pfam" id="PF07660">
    <property type="entry name" value="STN"/>
    <property type="match status" value="1"/>
</dbReference>
<comment type="caution">
    <text evidence="13">The sequence shown here is derived from an EMBL/GenBank/DDBJ whole genome shotgun (WGS) entry which is preliminary data.</text>
</comment>
<name>A0A0F5JGU6_9BACT</name>
<keyword evidence="2 10" id="KW-0813">Transport</keyword>
<evidence type="ECO:0000259" key="12">
    <source>
        <dbReference type="SMART" id="SM00965"/>
    </source>
</evidence>
<keyword evidence="6" id="KW-0408">Iron</keyword>
<evidence type="ECO:0000313" key="13">
    <source>
        <dbReference type="EMBL" id="KKB56780.1"/>
    </source>
</evidence>
<dbReference type="InterPro" id="IPR023997">
    <property type="entry name" value="TonB-dep_OMP_SusC/RagA_CS"/>
</dbReference>
<dbReference type="InterPro" id="IPR036942">
    <property type="entry name" value="Beta-barrel_TonB_sf"/>
</dbReference>
<keyword evidence="8 10" id="KW-0472">Membrane</keyword>
<evidence type="ECO:0000256" key="11">
    <source>
        <dbReference type="RuleBase" id="RU003357"/>
    </source>
</evidence>
<sequence length="1130" mass="126623">MKKNNLCLIPRHLLILIEKIPNAMKLTFLFLVISLLTFTAEASAQRVSISLNNVKVEKVLSAITKQTGLSVAYSKQIVNLDRIVSIQVEDADVAQVLEKLVADTNLSYEIRNNKIYLFKKQTTTTVPAITQQKKQLSGKIVDQNGVPVIGANVSVKGTTTGTITDIDGNFTLEVPENAIIQVSYIGYMPQEHRLNGKYQLHVTLKEDSQTLEEVVVVGYGTQKKVNLTGSVSSVKFDEELANRPITDASQVLSGKVSGVWISQNSGKPGSDGAQLRIRGWGTLNNSDPLVIIDGVEGVFSQINPTDIESITVLKDAASAAIYGSKAANGVVLVTTKMGKNNEKTQVELNSYVGMQQLGRHFDLVTNSAEHMDMVNQALVNSGENPLFSETLISEFAAGTDPYKYPNTDWYDYLYRNALITGHNLSIRGGSEKLSSFLSLNYLNQEGILKNTKAEKFGIRANMEYKVNSWFKVGARLNYQRKNSYEPFDLGRVSQQLAGAAPFIAPYTRDGRFGSVQAIEDNGSLLYALYQPLIDAANGEKKTTNDYMSLNAFATVNFTKDLNLQVTWASNGIWVMEDKYNETIYGYTDSGIESLPKNYNLDGIILRRSQESKMRNNFHATLNYSKKFANKHYVAAIAGTQLENYSIRNVMARRTNPPKEGLTQVDAGTDGIKGEGTLKGLRMASYFGRLNYAFDDKYLFEMNLRADASSRFKRGNRWGVFPGFSAGWRLSEEAFIRNLNVFSNLKLRASWGQLGNQTLNDGQYWPYLTLITSNFESSYNYGGSLASGSAVTALVDENISWETTSSLDIGVDLGFLNNRLNIEADYFDKKTKDIIVQLPIPNILGNKTAPFENVGKMNNRGFELVVNYDNLETNKDRLGFNVGLNFTYVNNNVTKFQGGKSPDQLYLIREGHPYKALYGYKAIGIYQSDEEAAQHMHSNGFKPEMGNLKYEDINNDGKLDYQDKQVLGNTIPKITYGITAGLRYKGFDLNILFQGLGLANTLTKSDMTRLRYEWLTITDSWKDAWTPENSGSTIPMLRFDSSWDTYDSSYWMHRIDFLKLKNLQVGYEIPRQITSMLKIQKLYLYANAQNLFTIMWKKGYEGYDPERSTFDAGQGVYPSPRIFTFGINLNF</sequence>
<evidence type="ECO:0000256" key="4">
    <source>
        <dbReference type="ARBA" id="ARBA00022496"/>
    </source>
</evidence>
<evidence type="ECO:0000256" key="7">
    <source>
        <dbReference type="ARBA" id="ARBA00023077"/>
    </source>
</evidence>
<dbReference type="FunFam" id="2.60.40.1120:FF:000003">
    <property type="entry name" value="Outer membrane protein Omp121"/>
    <property type="match status" value="1"/>
</dbReference>
<comment type="subcellular location">
    <subcellularLocation>
        <location evidence="1 10">Cell outer membrane</location>
        <topology evidence="1 10">Multi-pass membrane protein</topology>
    </subcellularLocation>
</comment>
<evidence type="ECO:0000256" key="6">
    <source>
        <dbReference type="ARBA" id="ARBA00023004"/>
    </source>
</evidence>
<dbReference type="PROSITE" id="PS52016">
    <property type="entry name" value="TONB_DEPENDENT_REC_3"/>
    <property type="match status" value="1"/>
</dbReference>
<dbReference type="Gene3D" id="3.55.50.30">
    <property type="match status" value="1"/>
</dbReference>
<accession>A0A0F5JGU6</accession>
<dbReference type="GO" id="GO:0009279">
    <property type="term" value="C:cell outer membrane"/>
    <property type="evidence" value="ECO:0007669"/>
    <property type="project" value="UniProtKB-SubCell"/>
</dbReference>
<dbReference type="NCBIfam" id="TIGR04056">
    <property type="entry name" value="OMP_RagA_SusC"/>
    <property type="match status" value="1"/>
</dbReference>
<dbReference type="Gene3D" id="2.170.130.10">
    <property type="entry name" value="TonB-dependent receptor, plug domain"/>
    <property type="match status" value="1"/>
</dbReference>
<reference evidence="13 14" key="1">
    <citation type="submission" date="2013-04" db="EMBL/GenBank/DDBJ databases">
        <title>The Genome Sequence of Parabacteroides goldsteinii DSM 19448.</title>
        <authorList>
            <consortium name="The Broad Institute Genomics Platform"/>
            <person name="Earl A."/>
            <person name="Ward D."/>
            <person name="Feldgarden M."/>
            <person name="Gevers D."/>
            <person name="Martens E."/>
            <person name="Sakamoto M."/>
            <person name="Benno Y."/>
            <person name="Song Y."/>
            <person name="Liu C."/>
            <person name="Lee J."/>
            <person name="Bolanos M."/>
            <person name="Vaisanen M.L."/>
            <person name="Finegold S.M."/>
            <person name="Walker B."/>
            <person name="Young S."/>
            <person name="Zeng Q."/>
            <person name="Gargeya S."/>
            <person name="Fitzgerald M."/>
            <person name="Haas B."/>
            <person name="Abouelleil A."/>
            <person name="Allen A.W."/>
            <person name="Alvarado L."/>
            <person name="Arachchi H.M."/>
            <person name="Berlin A.M."/>
            <person name="Chapman S.B."/>
            <person name="Gainer-Dewar J."/>
            <person name="Goldberg J."/>
            <person name="Griggs A."/>
            <person name="Gujja S."/>
            <person name="Hansen M."/>
            <person name="Howarth C."/>
            <person name="Imamovic A."/>
            <person name="Ireland A."/>
            <person name="Larimer J."/>
            <person name="McCowan C."/>
            <person name="Murphy C."/>
            <person name="Pearson M."/>
            <person name="Poon T.W."/>
            <person name="Priest M."/>
            <person name="Roberts A."/>
            <person name="Saif S."/>
            <person name="Shea T."/>
            <person name="Sisk P."/>
            <person name="Sykes S."/>
            <person name="Wortman J."/>
            <person name="Nusbaum C."/>
            <person name="Birren B."/>
        </authorList>
    </citation>
    <scope>NUCLEOTIDE SEQUENCE [LARGE SCALE GENOMIC DNA]</scope>
    <source>
        <strain evidence="13 14">DSM 19448</strain>
    </source>
</reference>
<feature type="domain" description="Secretin/TonB short N-terminal" evidence="12">
    <location>
        <begin position="69"/>
        <end position="120"/>
    </location>
</feature>
<dbReference type="STRING" id="927665.HMPREF1535_01431"/>
<dbReference type="InterPro" id="IPR008969">
    <property type="entry name" value="CarboxyPept-like_regulatory"/>
</dbReference>
<keyword evidence="9 10" id="KW-0998">Cell outer membrane</keyword>
<keyword evidence="7 11" id="KW-0798">TonB box</keyword>
<evidence type="ECO:0000256" key="1">
    <source>
        <dbReference type="ARBA" id="ARBA00004571"/>
    </source>
</evidence>
<dbReference type="InterPro" id="IPR011662">
    <property type="entry name" value="Secretin/TonB_short_N"/>
</dbReference>
<dbReference type="Pfam" id="PF13715">
    <property type="entry name" value="CarbopepD_reg_2"/>
    <property type="match status" value="1"/>
</dbReference>
<dbReference type="InterPro" id="IPR023996">
    <property type="entry name" value="TonB-dep_OMP_SusC/RagA"/>
</dbReference>
<dbReference type="SUPFAM" id="SSF49464">
    <property type="entry name" value="Carboxypeptidase regulatory domain-like"/>
    <property type="match status" value="1"/>
</dbReference>
<comment type="similarity">
    <text evidence="10 11">Belongs to the TonB-dependent receptor family.</text>
</comment>
<dbReference type="Pfam" id="PF00593">
    <property type="entry name" value="TonB_dep_Rec_b-barrel"/>
    <property type="match status" value="1"/>
</dbReference>
<dbReference type="GO" id="GO:0006826">
    <property type="term" value="P:iron ion transport"/>
    <property type="evidence" value="ECO:0007669"/>
    <property type="project" value="UniProtKB-KW"/>
</dbReference>
<dbReference type="InterPro" id="IPR037066">
    <property type="entry name" value="Plug_dom_sf"/>
</dbReference>
<organism evidence="13 14">
    <name type="scientific">Parabacteroides goldsteinii DSM 19448 = WAL 12034</name>
    <dbReference type="NCBI Taxonomy" id="927665"/>
    <lineage>
        <taxon>Bacteria</taxon>
        <taxon>Pseudomonadati</taxon>
        <taxon>Bacteroidota</taxon>
        <taxon>Bacteroidia</taxon>
        <taxon>Bacteroidales</taxon>
        <taxon>Tannerellaceae</taxon>
        <taxon>Parabacteroides</taxon>
    </lineage>
</organism>
<dbReference type="Gene3D" id="2.60.40.1120">
    <property type="entry name" value="Carboxypeptidase-like, regulatory domain"/>
    <property type="match status" value="1"/>
</dbReference>
<dbReference type="HOGENOM" id="CLU_004317_0_2_10"/>
<dbReference type="PATRIC" id="fig|927665.4.peg.1463"/>
<evidence type="ECO:0000256" key="3">
    <source>
        <dbReference type="ARBA" id="ARBA00022452"/>
    </source>
</evidence>
<evidence type="ECO:0000313" key="14">
    <source>
        <dbReference type="Proteomes" id="UP000033047"/>
    </source>
</evidence>
<dbReference type="AlphaFoldDB" id="A0A0F5JGU6"/>
<dbReference type="InterPro" id="IPR012910">
    <property type="entry name" value="Plug_dom"/>
</dbReference>
<evidence type="ECO:0000256" key="2">
    <source>
        <dbReference type="ARBA" id="ARBA00022448"/>
    </source>
</evidence>
<evidence type="ECO:0000256" key="8">
    <source>
        <dbReference type="ARBA" id="ARBA00023136"/>
    </source>
</evidence>
<keyword evidence="4" id="KW-0406">Ion transport</keyword>
<dbReference type="InterPro" id="IPR000531">
    <property type="entry name" value="Beta-barrel_TonB"/>
</dbReference>
<protein>
    <submittedName>
        <fullName evidence="13">SusC/RagA family TonB-linked outer membrane protein</fullName>
    </submittedName>
</protein>
<dbReference type="Pfam" id="PF07715">
    <property type="entry name" value="Plug"/>
    <property type="match status" value="1"/>
</dbReference>
<evidence type="ECO:0000256" key="5">
    <source>
        <dbReference type="ARBA" id="ARBA00022692"/>
    </source>
</evidence>
<dbReference type="Proteomes" id="UP000033047">
    <property type="component" value="Unassembled WGS sequence"/>
</dbReference>